<dbReference type="GO" id="GO:0032259">
    <property type="term" value="P:methylation"/>
    <property type="evidence" value="ECO:0007669"/>
    <property type="project" value="UniProtKB-KW"/>
</dbReference>
<dbReference type="SUPFAM" id="SSF53335">
    <property type="entry name" value="S-adenosyl-L-methionine-dependent methyltransferases"/>
    <property type="match status" value="1"/>
</dbReference>
<comment type="caution">
    <text evidence="8">The sequence shown here is derived from an EMBL/GenBank/DDBJ whole genome shotgun (WGS) entry which is preliminary data.</text>
</comment>
<dbReference type="Pfam" id="PF07669">
    <property type="entry name" value="Eco57I"/>
    <property type="match status" value="1"/>
</dbReference>
<dbReference type="PANTHER" id="PTHR33841">
    <property type="entry name" value="DNA METHYLTRANSFERASE YEEA-RELATED"/>
    <property type="match status" value="1"/>
</dbReference>
<evidence type="ECO:0000256" key="5">
    <source>
        <dbReference type="ARBA" id="ARBA00022691"/>
    </source>
</evidence>
<accession>A0A7V2ZJT7</accession>
<keyword evidence="5" id="KW-0949">S-adenosyl-L-methionine</keyword>
<name>A0A7V2ZJT7_9BACT</name>
<reference evidence="8" key="1">
    <citation type="journal article" date="2020" name="mSystems">
        <title>Genome- and Community-Level Interaction Insights into Carbon Utilization and Element Cycling Functions of Hydrothermarchaeota in Hydrothermal Sediment.</title>
        <authorList>
            <person name="Zhou Z."/>
            <person name="Liu Y."/>
            <person name="Xu W."/>
            <person name="Pan J."/>
            <person name="Luo Z.H."/>
            <person name="Li M."/>
        </authorList>
    </citation>
    <scope>NUCLEOTIDE SEQUENCE [LARGE SCALE GENOMIC DNA]</scope>
    <source>
        <strain evidence="8">SpSt-479</strain>
    </source>
</reference>
<evidence type="ECO:0000256" key="1">
    <source>
        <dbReference type="ARBA" id="ARBA00006594"/>
    </source>
</evidence>
<dbReference type="EC" id="2.1.1.72" evidence="2"/>
<keyword evidence="8" id="KW-0378">Hydrolase</keyword>
<dbReference type="GO" id="GO:0006304">
    <property type="term" value="P:DNA modification"/>
    <property type="evidence" value="ECO:0007669"/>
    <property type="project" value="InterPro"/>
</dbReference>
<organism evidence="8">
    <name type="scientific">Ignavibacterium album</name>
    <dbReference type="NCBI Taxonomy" id="591197"/>
    <lineage>
        <taxon>Bacteria</taxon>
        <taxon>Pseudomonadati</taxon>
        <taxon>Ignavibacteriota</taxon>
        <taxon>Ignavibacteria</taxon>
        <taxon>Ignavibacteriales</taxon>
        <taxon>Ignavibacteriaceae</taxon>
        <taxon>Ignavibacterium</taxon>
    </lineage>
</organism>
<dbReference type="PRINTS" id="PR00507">
    <property type="entry name" value="N12N6MTFRASE"/>
</dbReference>
<dbReference type="GO" id="GO:0004519">
    <property type="term" value="F:endonuclease activity"/>
    <property type="evidence" value="ECO:0007669"/>
    <property type="project" value="UniProtKB-KW"/>
</dbReference>
<dbReference type="InterPro" id="IPR029063">
    <property type="entry name" value="SAM-dependent_MTases_sf"/>
</dbReference>
<evidence type="ECO:0000259" key="7">
    <source>
        <dbReference type="Pfam" id="PF07669"/>
    </source>
</evidence>
<dbReference type="InterPro" id="IPR050953">
    <property type="entry name" value="N4_N6_ade-DNA_methylase"/>
</dbReference>
<dbReference type="EMBL" id="DSUJ01000008">
    <property type="protein sequence ID" value="HFI91260.1"/>
    <property type="molecule type" value="Genomic_DNA"/>
</dbReference>
<keyword evidence="3" id="KW-0489">Methyltransferase</keyword>
<dbReference type="InterPro" id="IPR002052">
    <property type="entry name" value="DNA_methylase_N6_adenine_CS"/>
</dbReference>
<evidence type="ECO:0000256" key="3">
    <source>
        <dbReference type="ARBA" id="ARBA00022603"/>
    </source>
</evidence>
<sequence>METKSAYIREYLQKAKSAHKELTKKEAFKDLLNRLYSNDKNISGLLDKITLGAEKTIFNIPRKDKIHKGSADTLYNHIIIEFENDLGKTLNHAKEQLAGYLLGQLRSGEGYNFTLIASDFINWKVFAPDISSLDRIEELQEHELILNEVKSASFVLSEWNAEEFYYWIDRFLFKEEKQRATLKRIEESFGYQSNIFIESFRELNKWFNEAKKFGEVQVSYEQWSKFLSIAYGSFDARDNIFLIHTYLSVFSKMLAYSVVSNDDYIDDSELKGILDGTIFHKYNIRNFVDNDFFHWVNSERSFNNLKKVFRLIAQEISNFDFNNVDEDILKGVYQELIDIDTRHSLGEYYTPDWLCERIVKEFEFKKTDKILDPACGSGSFLRAAIHRIKELNPDVTVQELNEQVYGIDIHPLSVQIAKTTLLLAFGKEIINAKKPVYLNIILANTLLAPEGVQNLFGNEFKLYIDKEKYILTTQILEDVKLFDEALGICDELAEQTMGKKKESEEVFENIFRKHFAKNGNKSGANKQVIESFYKIYSGLKALKEKGRDSIWKFIVQNLYKPYFLAGKFDYVIGNPPWFTYSSIRNEDYQNVLNAIAEKYQVKPAKVSNFPHLEIAAIFLAYCSSYFLKEDGQIAFVLPRSFFSADHHDNTRSGKAVGFRLKQIWDLKDVSPLFRVPSCVFFVEKFDKKKIPFSGLTGKIFSGKLTEHNCNLLTAKENLTEESVKWYYVKQGKASAISTRKAKTNETENPYKKHFKQGATIVPRCFYFIEINQELPPDFNDRIINIKTSQAIRNDAKKPWKDLEFTGKIESKFIFRTALAKSILPFVLYKPDLVVLPILIENNNERKEIKLLSANDLMQEGYLNASKWFKNTENIWEINKTEKSKNMSANDRLDFQRGLTEQNLNAPYLVLYNSSAKDANATVVERDKLDLTFFVESVTYVFYTSNMYEAYYLSSIFNSDIPNKMMKDFQAKGLFGARHVHKKILDIYFPRFDENNEIHLQLAKLNEIAHEKAVKYLQDNPPQKELTATRLGKLRLDIKKHLADEMKEIDKLVKKVVG</sequence>
<comment type="catalytic activity">
    <reaction evidence="6">
        <text>a 2'-deoxyadenosine in DNA + S-adenosyl-L-methionine = an N(6)-methyl-2'-deoxyadenosine in DNA + S-adenosyl-L-homocysteine + H(+)</text>
        <dbReference type="Rhea" id="RHEA:15197"/>
        <dbReference type="Rhea" id="RHEA-COMP:12418"/>
        <dbReference type="Rhea" id="RHEA-COMP:12419"/>
        <dbReference type="ChEBI" id="CHEBI:15378"/>
        <dbReference type="ChEBI" id="CHEBI:57856"/>
        <dbReference type="ChEBI" id="CHEBI:59789"/>
        <dbReference type="ChEBI" id="CHEBI:90615"/>
        <dbReference type="ChEBI" id="CHEBI:90616"/>
        <dbReference type="EC" id="2.1.1.72"/>
    </reaction>
</comment>
<keyword evidence="8" id="KW-0540">Nuclease</keyword>
<gene>
    <name evidence="8" type="ORF">ENS31_06965</name>
</gene>
<dbReference type="PANTHER" id="PTHR33841:SF5">
    <property type="entry name" value="DNA METHYLASE (MODIFICATION METHYLASE) (METHYLTRANSFERASE)-RELATED"/>
    <property type="match status" value="1"/>
</dbReference>
<dbReference type="InterPro" id="IPR011639">
    <property type="entry name" value="MethylTrfase_TaqI-like_dom"/>
</dbReference>
<dbReference type="GO" id="GO:0003676">
    <property type="term" value="F:nucleic acid binding"/>
    <property type="evidence" value="ECO:0007669"/>
    <property type="project" value="InterPro"/>
</dbReference>
<evidence type="ECO:0000256" key="4">
    <source>
        <dbReference type="ARBA" id="ARBA00022679"/>
    </source>
</evidence>
<evidence type="ECO:0000313" key="8">
    <source>
        <dbReference type="EMBL" id="HFI91260.1"/>
    </source>
</evidence>
<keyword evidence="8" id="KW-0255">Endonuclease</keyword>
<keyword evidence="4" id="KW-0808">Transferase</keyword>
<dbReference type="PROSITE" id="PS00092">
    <property type="entry name" value="N6_MTASE"/>
    <property type="match status" value="1"/>
</dbReference>
<dbReference type="GO" id="GO:0009007">
    <property type="term" value="F:site-specific DNA-methyltransferase (adenine-specific) activity"/>
    <property type="evidence" value="ECO:0007669"/>
    <property type="project" value="UniProtKB-EC"/>
</dbReference>
<feature type="domain" description="Type II methyltransferase M.TaqI-like" evidence="7">
    <location>
        <begin position="402"/>
        <end position="666"/>
    </location>
</feature>
<comment type="similarity">
    <text evidence="1">Belongs to the N(4)/N(6)-methyltransferase family.</text>
</comment>
<protein>
    <recommendedName>
        <fullName evidence="2">site-specific DNA-methyltransferase (adenine-specific)</fullName>
        <ecNumber evidence="2">2.1.1.72</ecNumber>
    </recommendedName>
</protein>
<evidence type="ECO:0000256" key="2">
    <source>
        <dbReference type="ARBA" id="ARBA00011900"/>
    </source>
</evidence>
<dbReference type="AlphaFoldDB" id="A0A7V2ZJT7"/>
<evidence type="ECO:0000256" key="6">
    <source>
        <dbReference type="ARBA" id="ARBA00047942"/>
    </source>
</evidence>
<proteinExistence type="inferred from homology"/>
<dbReference type="Gene3D" id="3.40.50.150">
    <property type="entry name" value="Vaccinia Virus protein VP39"/>
    <property type="match status" value="1"/>
</dbReference>